<evidence type="ECO:0000256" key="5">
    <source>
        <dbReference type="ARBA" id="ARBA00022853"/>
    </source>
</evidence>
<evidence type="ECO:0000313" key="13">
    <source>
        <dbReference type="EMBL" id="KAK0587185.1"/>
    </source>
</evidence>
<dbReference type="InterPro" id="IPR023696">
    <property type="entry name" value="Ureohydrolase_dom_sf"/>
</dbReference>
<keyword evidence="4 7" id="KW-0378">Hydrolase</keyword>
<name>A0AA39VNK9_ACESA</name>
<dbReference type="GO" id="GO:0141221">
    <property type="term" value="F:histone deacetylase activity, hydrolytic mechanism"/>
    <property type="evidence" value="ECO:0007669"/>
    <property type="project" value="UniProtKB-EC"/>
</dbReference>
<feature type="binding site" evidence="9">
    <location>
        <position position="161"/>
    </location>
    <ligand>
        <name>substrate</name>
    </ligand>
</feature>
<dbReference type="PANTHER" id="PTHR10625:SF10">
    <property type="entry name" value="HISTONE DEACETYLASE HDAC1"/>
    <property type="match status" value="1"/>
</dbReference>
<comment type="catalytic activity">
    <reaction evidence="6 7">
        <text>N(6)-acetyl-L-lysyl-[histone] + H2O = L-lysyl-[histone] + acetate</text>
        <dbReference type="Rhea" id="RHEA:58196"/>
        <dbReference type="Rhea" id="RHEA-COMP:9845"/>
        <dbReference type="Rhea" id="RHEA-COMP:11338"/>
        <dbReference type="ChEBI" id="CHEBI:15377"/>
        <dbReference type="ChEBI" id="CHEBI:29969"/>
        <dbReference type="ChEBI" id="CHEBI:30089"/>
        <dbReference type="ChEBI" id="CHEBI:61930"/>
        <dbReference type="EC" id="3.5.1.98"/>
    </reaction>
</comment>
<evidence type="ECO:0000313" key="14">
    <source>
        <dbReference type="Proteomes" id="UP001168877"/>
    </source>
</evidence>
<keyword evidence="3" id="KW-0678">Repressor</keyword>
<dbReference type="AlphaFoldDB" id="A0AA39VNK9"/>
<evidence type="ECO:0000256" key="11">
    <source>
        <dbReference type="SAM" id="MobiDB-lite"/>
    </source>
</evidence>
<keyword evidence="7" id="KW-0539">Nucleus</keyword>
<feature type="binding site" evidence="10">
    <location>
        <position position="188"/>
    </location>
    <ligand>
        <name>a divalent metal cation</name>
        <dbReference type="ChEBI" id="CHEBI:60240"/>
    </ligand>
</feature>
<dbReference type="PRINTS" id="PR01271">
    <property type="entry name" value="HISDACETLASE"/>
</dbReference>
<proteinExistence type="inferred from homology"/>
<keyword evidence="7" id="KW-0804">Transcription</keyword>
<reference evidence="13" key="1">
    <citation type="journal article" date="2022" name="Plant J.">
        <title>Strategies of tolerance reflected in two North American maple genomes.</title>
        <authorList>
            <person name="McEvoy S.L."/>
            <person name="Sezen U.U."/>
            <person name="Trouern-Trend A."/>
            <person name="McMahon S.M."/>
            <person name="Schaberg P.G."/>
            <person name="Yang J."/>
            <person name="Wegrzyn J.L."/>
            <person name="Swenson N.G."/>
        </authorList>
    </citation>
    <scope>NUCLEOTIDE SEQUENCE</scope>
    <source>
        <strain evidence="13">NS2018</strain>
    </source>
</reference>
<feature type="compositionally biased region" description="Acidic residues" evidence="11">
    <location>
        <begin position="363"/>
        <end position="374"/>
    </location>
</feature>
<gene>
    <name evidence="13" type="ORF">LWI29_018751</name>
</gene>
<feature type="compositionally biased region" description="Low complexity" evidence="11">
    <location>
        <begin position="335"/>
        <end position="344"/>
    </location>
</feature>
<comment type="subcellular location">
    <subcellularLocation>
        <location evidence="7">Nucleus</location>
    </subcellularLocation>
</comment>
<dbReference type="Gene3D" id="3.40.800.20">
    <property type="entry name" value="Histone deacetylase domain"/>
    <property type="match status" value="2"/>
</dbReference>
<evidence type="ECO:0000256" key="3">
    <source>
        <dbReference type="ARBA" id="ARBA00022491"/>
    </source>
</evidence>
<sequence>MEGRTEGASLPSGPDGKKRRVSYFYEPTIGDYYYGQGHPMKPHRIRMAHNLIVHYSLHRRMEINRPFPAAATDIRRFHTDEYVDFLASVCPESTGDPSVTRHLKRFNVGEDCPVFDGLFGFCQASAGGSLGAAVKLNRGDADIALNWAGGLHHAKKSEASGFCYVNDIVLGILELLKVHKRVLYVDIDVHHGDGVEEAFYTTDRVMTVSFHKFGDFFPGTGHVKDVGVGLVKGHADCLHFLRSYNVPLMVLGGGGYTIRNVARCWCYETAVAVGVEPDNQLPFNEYYEYFGPDYTLHVEPCNMENLNTAKDMEKIRNALLEQLSRLTHAPSVQFQTTPPTTQVPEEPEEDMEERPKPRIWNGEDYESDPDEDDDEKPRIRTNFGDPVVNVHMRDVADLEDVKDVKPVKTEENRSF</sequence>
<dbReference type="InterPro" id="IPR000286">
    <property type="entry name" value="HDACs"/>
</dbReference>
<comment type="cofactor">
    <cofactor evidence="1">
        <name>Zn(2+)</name>
        <dbReference type="ChEBI" id="CHEBI:29105"/>
    </cofactor>
</comment>
<feature type="binding site" evidence="10">
    <location>
        <position position="190"/>
    </location>
    <ligand>
        <name>a divalent metal cation</name>
        <dbReference type="ChEBI" id="CHEBI:60240"/>
    </ligand>
</feature>
<dbReference type="PRINTS" id="PR01270">
    <property type="entry name" value="HDASUPER"/>
</dbReference>
<dbReference type="PANTHER" id="PTHR10625">
    <property type="entry name" value="HISTONE DEACETYLASE HDAC1-RELATED"/>
    <property type="match status" value="1"/>
</dbReference>
<evidence type="ECO:0000256" key="7">
    <source>
        <dbReference type="PIRNR" id="PIRNR037913"/>
    </source>
</evidence>
<organism evidence="13 14">
    <name type="scientific">Acer saccharum</name>
    <name type="common">Sugar maple</name>
    <dbReference type="NCBI Taxonomy" id="4024"/>
    <lineage>
        <taxon>Eukaryota</taxon>
        <taxon>Viridiplantae</taxon>
        <taxon>Streptophyta</taxon>
        <taxon>Embryophyta</taxon>
        <taxon>Tracheophyta</taxon>
        <taxon>Spermatophyta</taxon>
        <taxon>Magnoliopsida</taxon>
        <taxon>eudicotyledons</taxon>
        <taxon>Gunneridae</taxon>
        <taxon>Pentapetalae</taxon>
        <taxon>rosids</taxon>
        <taxon>malvids</taxon>
        <taxon>Sapindales</taxon>
        <taxon>Sapindaceae</taxon>
        <taxon>Hippocastanoideae</taxon>
        <taxon>Acereae</taxon>
        <taxon>Acer</taxon>
    </lineage>
</organism>
<feature type="active site" description="Proton acceptor" evidence="8">
    <location>
        <position position="153"/>
    </location>
</feature>
<feature type="region of interest" description="Disordered" evidence="11">
    <location>
        <begin position="327"/>
        <end position="385"/>
    </location>
</feature>
<dbReference type="GO" id="GO:0000118">
    <property type="term" value="C:histone deacetylase complex"/>
    <property type="evidence" value="ECO:0007669"/>
    <property type="project" value="UniProtKB-ARBA"/>
</dbReference>
<feature type="domain" description="Histone deacetylase" evidence="12">
    <location>
        <begin position="38"/>
        <end position="234"/>
    </location>
</feature>
<evidence type="ECO:0000256" key="4">
    <source>
        <dbReference type="ARBA" id="ARBA00022801"/>
    </source>
</evidence>
<evidence type="ECO:0000256" key="1">
    <source>
        <dbReference type="ARBA" id="ARBA00001947"/>
    </source>
</evidence>
<dbReference type="GO" id="GO:0040029">
    <property type="term" value="P:epigenetic regulation of gene expression"/>
    <property type="evidence" value="ECO:0007669"/>
    <property type="project" value="TreeGrafter"/>
</dbReference>
<dbReference type="EMBL" id="JAUESC010000382">
    <property type="protein sequence ID" value="KAK0587185.1"/>
    <property type="molecule type" value="Genomic_DNA"/>
</dbReference>
<dbReference type="PIRSF" id="PIRSF037913">
    <property type="entry name" value="His_deacetylse_1"/>
    <property type="match status" value="1"/>
</dbReference>
<comment type="caution">
    <text evidence="13">The sequence shown here is derived from an EMBL/GenBank/DDBJ whole genome shotgun (WGS) entry which is preliminary data.</text>
</comment>
<feature type="binding site" evidence="9">
    <location>
        <position position="111"/>
    </location>
    <ligand>
        <name>substrate</name>
    </ligand>
</feature>
<evidence type="ECO:0000259" key="12">
    <source>
        <dbReference type="Pfam" id="PF00850"/>
    </source>
</evidence>
<protein>
    <recommendedName>
        <fullName evidence="2 7">Histone deacetylase</fullName>
        <ecNumber evidence="2 7">3.5.1.98</ecNumber>
    </recommendedName>
</protein>
<dbReference type="InterPro" id="IPR003084">
    <property type="entry name" value="HDAC_I/II"/>
</dbReference>
<evidence type="ECO:0000256" key="8">
    <source>
        <dbReference type="PIRSR" id="PIRSR037913-1"/>
    </source>
</evidence>
<evidence type="ECO:0000256" key="6">
    <source>
        <dbReference type="ARBA" id="ARBA00048287"/>
    </source>
</evidence>
<keyword evidence="5 7" id="KW-0156">Chromatin regulator</keyword>
<evidence type="ECO:0000256" key="2">
    <source>
        <dbReference type="ARBA" id="ARBA00012111"/>
    </source>
</evidence>
<comment type="similarity">
    <text evidence="7">Belongs to the histone deacetylase family. HD Type 1 subfamily.</text>
</comment>
<dbReference type="InterPro" id="IPR023801">
    <property type="entry name" value="His_deacetylse_dom"/>
</dbReference>
<dbReference type="Pfam" id="PF00850">
    <property type="entry name" value="Hist_deacetyl"/>
    <property type="match status" value="1"/>
</dbReference>
<dbReference type="GO" id="GO:0046872">
    <property type="term" value="F:metal ion binding"/>
    <property type="evidence" value="ECO:0007669"/>
    <property type="project" value="UniProtKB-KW"/>
</dbReference>
<dbReference type="Proteomes" id="UP001168877">
    <property type="component" value="Unassembled WGS sequence"/>
</dbReference>
<dbReference type="InterPro" id="IPR037138">
    <property type="entry name" value="His_deacetylse_dom_sf"/>
</dbReference>
<keyword evidence="14" id="KW-1185">Reference proteome</keyword>
<reference evidence="13" key="2">
    <citation type="submission" date="2023-06" db="EMBL/GenBank/DDBJ databases">
        <authorList>
            <person name="Swenson N.G."/>
            <person name="Wegrzyn J.L."/>
            <person name="Mcevoy S.L."/>
        </authorList>
    </citation>
    <scope>NUCLEOTIDE SEQUENCE</scope>
    <source>
        <strain evidence="13">NS2018</strain>
        <tissue evidence="13">Leaf</tissue>
    </source>
</reference>
<keyword evidence="7" id="KW-0805">Transcription regulation</keyword>
<dbReference type="EC" id="3.5.1.98" evidence="2 7"/>
<keyword evidence="10" id="KW-0479">Metal-binding</keyword>
<evidence type="ECO:0000256" key="9">
    <source>
        <dbReference type="PIRSR" id="PIRSR037913-2"/>
    </source>
</evidence>
<feature type="binding site" evidence="9">
    <location>
        <position position="256"/>
    </location>
    <ligand>
        <name>substrate</name>
    </ligand>
</feature>
<evidence type="ECO:0000256" key="10">
    <source>
        <dbReference type="PIRSR" id="PIRSR037913-3"/>
    </source>
</evidence>
<dbReference type="SUPFAM" id="SSF52768">
    <property type="entry name" value="Arginase/deacetylase"/>
    <property type="match status" value="1"/>
</dbReference>
<accession>A0AA39VNK9</accession>